<protein>
    <submittedName>
        <fullName evidence="1">Uncharacterized protein</fullName>
    </submittedName>
</protein>
<name>A0AAX4KZI4_9CREN</name>
<evidence type="ECO:0000313" key="2">
    <source>
        <dbReference type="Proteomes" id="UP001432202"/>
    </source>
</evidence>
<dbReference type="RefSeq" id="WP_338600526.1">
    <property type="nucleotide sequence ID" value="NZ_CP146016.1"/>
</dbReference>
<keyword evidence="2" id="KW-1185">Reference proteome</keyword>
<proteinExistence type="predicted"/>
<gene>
    <name evidence="1" type="ORF">V6M85_12130</name>
</gene>
<dbReference type="EMBL" id="CP146016">
    <property type="protein sequence ID" value="WWQ60181.1"/>
    <property type="molecule type" value="Genomic_DNA"/>
</dbReference>
<sequence>MKVSEITAKYKAQIGREQILIEEAKNEKGETLYIFTSIKAVNLPNGEKWKPKDDDAKALDRNNITEGFKKNFRKAMQLL</sequence>
<accession>A0AAX4KZI4</accession>
<dbReference type="GeneID" id="89337529"/>
<dbReference type="AlphaFoldDB" id="A0AAX4KZI4"/>
<reference evidence="1 2" key="1">
    <citation type="submission" date="2024-02" db="EMBL/GenBank/DDBJ databases">
        <title>STSV induces naive adaptation in Sulfolobus.</title>
        <authorList>
            <person name="Xiang X."/>
            <person name="Song M."/>
        </authorList>
    </citation>
    <scope>NUCLEOTIDE SEQUENCE [LARGE SCALE GENOMIC DNA]</scope>
    <source>
        <strain evidence="1 2">RT2</strain>
    </source>
</reference>
<evidence type="ECO:0000313" key="1">
    <source>
        <dbReference type="EMBL" id="WWQ60181.1"/>
    </source>
</evidence>
<dbReference type="Proteomes" id="UP001432202">
    <property type="component" value="Chromosome"/>
</dbReference>
<organism evidence="1 2">
    <name type="scientific">Sulfolobus tengchongensis</name>
    <dbReference type="NCBI Taxonomy" id="207809"/>
    <lineage>
        <taxon>Archaea</taxon>
        <taxon>Thermoproteota</taxon>
        <taxon>Thermoprotei</taxon>
        <taxon>Sulfolobales</taxon>
        <taxon>Sulfolobaceae</taxon>
        <taxon>Sulfolobus</taxon>
    </lineage>
</organism>